<protein>
    <submittedName>
        <fullName evidence="1">EC1118_1D0_1981p</fullName>
    </submittedName>
</protein>
<reference evidence="1 2" key="1">
    <citation type="journal article" date="2009" name="Proc. Natl. Acad. Sci. U.S.A.">
        <title>Eukaryote-to-eukaryote gene transfer events revealed by the genome sequence of the wine yeast Saccharomyces cerevisiae EC1118.</title>
        <authorList>
            <person name="Novo M."/>
            <person name="Bigey F."/>
            <person name="Beyne E."/>
            <person name="Galeote V."/>
            <person name="Gavory F."/>
            <person name="Mallet S."/>
            <person name="Cambot B."/>
            <person name="Legras J.L."/>
            <person name="Wincker P."/>
            <person name="Casaregola S."/>
            <person name="Dequin S."/>
        </authorList>
    </citation>
    <scope>NUCLEOTIDE SEQUENCE [LARGE SCALE GENOMIC DNA]</scope>
    <source>
        <strain evidence="2">Lalvin EC1118 / Prise de mousse</strain>
    </source>
</reference>
<dbReference type="HOGENOM" id="CLU_2122996_0_0_1"/>
<sequence>MRSCLKTFRLLSILERKNIPRQPAIRDTADAVIAIILNCNSCGAVNVEVIPGNPSSWLTVVVLSCRRESTLFSSKDDPFNAFKFGGNPSVIILSWRVCFIRHTSDHLFVVFFLVTLTAFYRHTHTHTPSSGYRRERDVDK</sequence>
<organism evidence="1 2">
    <name type="scientific">Saccharomyces cerevisiae (strain Lalvin EC1118 / Prise de mousse)</name>
    <name type="common">Baker's yeast</name>
    <dbReference type="NCBI Taxonomy" id="643680"/>
    <lineage>
        <taxon>Eukaryota</taxon>
        <taxon>Fungi</taxon>
        <taxon>Dikarya</taxon>
        <taxon>Ascomycota</taxon>
        <taxon>Saccharomycotina</taxon>
        <taxon>Saccharomycetes</taxon>
        <taxon>Saccharomycetales</taxon>
        <taxon>Saccharomycetaceae</taxon>
        <taxon>Saccharomyces</taxon>
    </lineage>
</organism>
<dbReference type="Proteomes" id="UP000000286">
    <property type="component" value="Chromosome IV"/>
</dbReference>
<dbReference type="AlphaFoldDB" id="C8Z4N4"/>
<proteinExistence type="predicted"/>
<accession>C8Z4N4</accession>
<evidence type="ECO:0000313" key="2">
    <source>
        <dbReference type="Proteomes" id="UP000000286"/>
    </source>
</evidence>
<evidence type="ECO:0000313" key="1">
    <source>
        <dbReference type="EMBL" id="CAY78473.1"/>
    </source>
</evidence>
<gene>
    <name evidence="1" type="ORF">EC1118_1D0_1981g</name>
</gene>
<name>C8Z4N4_YEAS8</name>
<dbReference type="EMBL" id="FN393063">
    <property type="protein sequence ID" value="CAY78473.1"/>
    <property type="molecule type" value="Genomic_DNA"/>
</dbReference>